<dbReference type="STRING" id="877455.Metbo_2478"/>
<dbReference type="GO" id="GO:0051912">
    <property type="term" value="F:CoB--CoM heterodisulfide reductase activity"/>
    <property type="evidence" value="ECO:0007669"/>
    <property type="project" value="UniProtKB-EC"/>
</dbReference>
<dbReference type="Gene3D" id="1.20.1050.140">
    <property type="match status" value="1"/>
</dbReference>
<gene>
    <name evidence="3" type="ordered locus">Metbo_2478</name>
</gene>
<keyword evidence="4" id="KW-1185">Reference proteome</keyword>
<dbReference type="Gene3D" id="3.40.50.11810">
    <property type="match status" value="1"/>
</dbReference>
<feature type="domain" description="Cysteine-rich" evidence="2">
    <location>
        <begin position="154"/>
        <end position="246"/>
    </location>
</feature>
<dbReference type="Pfam" id="PF02754">
    <property type="entry name" value="CCG"/>
    <property type="match status" value="2"/>
</dbReference>
<name>F0T757_METLA</name>
<dbReference type="PANTHER" id="PTHR42947">
    <property type="entry name" value="COB--COM HETERODISULFIDE REDUCTASE SUBUNIT B 1"/>
    <property type="match status" value="1"/>
</dbReference>
<evidence type="ECO:0000259" key="2">
    <source>
        <dbReference type="Pfam" id="PF02754"/>
    </source>
</evidence>
<dbReference type="eggNOG" id="arCOG00342">
    <property type="taxonomic scope" value="Archaea"/>
</dbReference>
<dbReference type="KEGG" id="mel:Metbo_2478"/>
<dbReference type="InterPro" id="IPR051278">
    <property type="entry name" value="HdrB/HdrD_reductase"/>
</dbReference>
<evidence type="ECO:0000313" key="3">
    <source>
        <dbReference type="EMBL" id="ADZ10691.1"/>
    </source>
</evidence>
<dbReference type="RefSeq" id="WP_013646042.1">
    <property type="nucleotide sequence ID" value="NC_015216.1"/>
</dbReference>
<dbReference type="HOGENOM" id="CLU_052147_0_0_2"/>
<evidence type="ECO:0000313" key="4">
    <source>
        <dbReference type="Proteomes" id="UP000007490"/>
    </source>
</evidence>
<keyword evidence="1 3" id="KW-0560">Oxidoreductase</keyword>
<proteinExistence type="predicted"/>
<accession>F0T757</accession>
<organism evidence="3 4">
    <name type="scientific">Methanobacterium lacus (strain AL-21)</name>
    <dbReference type="NCBI Taxonomy" id="877455"/>
    <lineage>
        <taxon>Archaea</taxon>
        <taxon>Methanobacteriati</taxon>
        <taxon>Methanobacteriota</taxon>
        <taxon>Methanomada group</taxon>
        <taxon>Methanobacteria</taxon>
        <taxon>Methanobacteriales</taxon>
        <taxon>Methanobacteriaceae</taxon>
        <taxon>Methanobacterium</taxon>
    </lineage>
</organism>
<dbReference type="GeneID" id="10278952"/>
<dbReference type="OrthoDB" id="37916at2157"/>
<reference evidence="4" key="1">
    <citation type="submission" date="2011-02" db="EMBL/GenBank/DDBJ databases">
        <title>Complete sequence of Methanobacterium sp. AL-21.</title>
        <authorList>
            <consortium name="US DOE Joint Genome Institute"/>
            <person name="Lucas S."/>
            <person name="Copeland A."/>
            <person name="Lapidus A."/>
            <person name="Cheng J.-F."/>
            <person name="Goodwin L."/>
            <person name="Pitluck S."/>
            <person name="Chertkov O."/>
            <person name="Detter J.C."/>
            <person name="Han C."/>
            <person name="Tapia R."/>
            <person name="Land M."/>
            <person name="Hauser L."/>
            <person name="Kyrpides N."/>
            <person name="Ivanova N."/>
            <person name="Mikhailova N."/>
            <person name="Pagani I."/>
            <person name="Cadillo-Quiroz H."/>
            <person name="Imachi H."/>
            <person name="Zinder S."/>
            <person name="Liu W."/>
            <person name="Woyke T."/>
        </authorList>
    </citation>
    <scope>NUCLEOTIDE SEQUENCE [LARGE SCALE GENOMIC DNA]</scope>
    <source>
        <strain evidence="4">AL-21</strain>
    </source>
</reference>
<dbReference type="AlphaFoldDB" id="F0T757"/>
<dbReference type="Proteomes" id="UP000007490">
    <property type="component" value="Chromosome"/>
</dbReference>
<dbReference type="EC" id="1.8.98.1" evidence="3"/>
<sequence>MDESTKTPSHYLFKSCTAGSIYPGIEISTRYVLDSLELNFINDPRQSSCTGSGVNLGVVPMETNMALNARNLSLAGETDSDVVCICPLSYTNLKHCQKLISKDNKLENNYEKIMDEIGLKYDIKSDVNHISDLFLEYKDDIAGLTQEFSSNIRVATHHGCQYSKFFFKDVSSGTFEHPTVLDEILKGVGFEVVDYDEQFLCCGGGLHRYMADKEYSKKTFRKKFQSLAEVMPDIIVTQCPGCTFNMDYLQENVLEELKMECSIPVLNIAELLALLMGVEPENIGLDMHAVDLEPFIKKLELGRDDK</sequence>
<reference evidence="3 4" key="2">
    <citation type="journal article" date="2014" name="Int. J. Syst. Evol. Microbiol.">
        <title>Methanobacterium paludis sp. nov. and a novel strain of Methanobacterium lacus isolated from northern peatlands.</title>
        <authorList>
            <person name="Cadillo-Quiroz H."/>
            <person name="Brauer S.L."/>
            <person name="Goodson N."/>
            <person name="Yavitt J.B."/>
            <person name="Zinder S.H."/>
        </authorList>
    </citation>
    <scope>NUCLEOTIDE SEQUENCE [LARGE SCALE GENOMIC DNA]</scope>
    <source>
        <strain evidence="3 4">AL-21</strain>
    </source>
</reference>
<protein>
    <submittedName>
        <fullName evidence="3">CoB--CoM heterodisulfide reductase</fullName>
        <ecNumber evidence="3">1.8.98.1</ecNumber>
    </submittedName>
</protein>
<dbReference type="PANTHER" id="PTHR42947:SF1">
    <property type="entry name" value="COB--COM HETERODISULFIDE REDUCTASE SUBUNIT B 1"/>
    <property type="match status" value="1"/>
</dbReference>
<dbReference type="InterPro" id="IPR004017">
    <property type="entry name" value="Cys_rich_dom"/>
</dbReference>
<dbReference type="EMBL" id="CP002551">
    <property type="protein sequence ID" value="ADZ10691.1"/>
    <property type="molecule type" value="Genomic_DNA"/>
</dbReference>
<evidence type="ECO:0000256" key="1">
    <source>
        <dbReference type="ARBA" id="ARBA00023002"/>
    </source>
</evidence>
<feature type="domain" description="Cysteine-rich" evidence="2">
    <location>
        <begin position="12"/>
        <end position="88"/>
    </location>
</feature>